<dbReference type="InterPro" id="IPR039123">
    <property type="entry name" value="PPTC7"/>
</dbReference>
<dbReference type="Gene3D" id="3.60.40.10">
    <property type="entry name" value="PPM-type phosphatase domain"/>
    <property type="match status" value="1"/>
</dbReference>
<comment type="catalytic activity">
    <reaction evidence="2">
        <text>O-phospho-L-threonyl-[protein] + H2O = L-threonyl-[protein] + phosphate</text>
        <dbReference type="Rhea" id="RHEA:47004"/>
        <dbReference type="Rhea" id="RHEA-COMP:11060"/>
        <dbReference type="Rhea" id="RHEA-COMP:11605"/>
        <dbReference type="ChEBI" id="CHEBI:15377"/>
        <dbReference type="ChEBI" id="CHEBI:30013"/>
        <dbReference type="ChEBI" id="CHEBI:43474"/>
        <dbReference type="ChEBI" id="CHEBI:61977"/>
        <dbReference type="EC" id="3.1.3.16"/>
    </reaction>
</comment>
<dbReference type="AlphaFoldDB" id="A0A813WPV3"/>
<comment type="caution">
    <text evidence="4">The sequence shown here is derived from an EMBL/GenBank/DDBJ whole genome shotgun (WGS) entry which is preliminary data.</text>
</comment>
<dbReference type="SUPFAM" id="SSF81606">
    <property type="entry name" value="PP2C-like"/>
    <property type="match status" value="1"/>
</dbReference>
<protein>
    <recommendedName>
        <fullName evidence="2">Protein phosphatase</fullName>
        <ecNumber evidence="2">3.1.3.16</ecNumber>
    </recommendedName>
</protein>
<dbReference type="GO" id="GO:0004722">
    <property type="term" value="F:protein serine/threonine phosphatase activity"/>
    <property type="evidence" value="ECO:0007669"/>
    <property type="project" value="UniProtKB-EC"/>
</dbReference>
<feature type="domain" description="PPM-type phosphatase" evidence="3">
    <location>
        <begin position="158"/>
        <end position="398"/>
    </location>
</feature>
<evidence type="ECO:0000256" key="1">
    <source>
        <dbReference type="ARBA" id="ARBA00006702"/>
    </source>
</evidence>
<dbReference type="OrthoDB" id="60843at2759"/>
<sequence length="529" mass="59313">MPDVHFEIIGLDDIGKDVVKISPTKKLIHRSSCKLTDADVENLKHYLNRYNQPCSKSIVNKKTIQEISSPDLTKIFSNSFTHRHQQQDYVDITDDFYSDKFSTERVKPSEHSQPLADIYRYHHHYRRHHHHHTKPAHEKPATSIATNDKQALSLEFATCGMKKNTRLPVPNENFSLTNGCFGDDAGFTIRSKKQNFLGISDGAGGNLMYGFDPRLFSESLMRNCSKLADSGKYLAEEPKRLLCHAFDCVQTENCFGSATACVVGFDCHTGQLHSVNIGDSGYVIIRKGHVVYRSRSQKMNGDCPRQLDVYPWTASLKKKGLNYTQISSLDAICQNFQLELDDIIILSTDGLFDNVPDRLIERMISKNHSLKHVANDLVNHAVRFYVKPDDILVIMARPPLSCGIGRITATVVDPFSCSRQGTITNWVGTYKVDDSCNQDECCCLSEQVKISKLSDAELLVSANIVGKTCPSELNGSIEVPIPTPQDKSGFQTTTNFLGTMNRFTLSYDNQNIANVNLQFPKCSGMARRA</sequence>
<dbReference type="GO" id="GO:0046872">
    <property type="term" value="F:metal ion binding"/>
    <property type="evidence" value="ECO:0007669"/>
    <property type="project" value="UniProtKB-UniRule"/>
</dbReference>
<keyword evidence="2" id="KW-0904">Protein phosphatase</keyword>
<keyword evidence="2" id="KW-0464">Manganese</keyword>
<dbReference type="PROSITE" id="PS51746">
    <property type="entry name" value="PPM_2"/>
    <property type="match status" value="1"/>
</dbReference>
<organism evidence="4 5">
    <name type="scientific">Adineta steineri</name>
    <dbReference type="NCBI Taxonomy" id="433720"/>
    <lineage>
        <taxon>Eukaryota</taxon>
        <taxon>Metazoa</taxon>
        <taxon>Spiralia</taxon>
        <taxon>Gnathifera</taxon>
        <taxon>Rotifera</taxon>
        <taxon>Eurotatoria</taxon>
        <taxon>Bdelloidea</taxon>
        <taxon>Adinetida</taxon>
        <taxon>Adinetidae</taxon>
        <taxon>Adineta</taxon>
    </lineage>
</organism>
<comment type="cofactor">
    <cofactor evidence="2">
        <name>Mg(2+)</name>
        <dbReference type="ChEBI" id="CHEBI:18420"/>
    </cofactor>
</comment>
<accession>A0A813WPV3</accession>
<name>A0A813WPV3_9BILA</name>
<evidence type="ECO:0000256" key="2">
    <source>
        <dbReference type="RuleBase" id="RU366020"/>
    </source>
</evidence>
<gene>
    <name evidence="4" type="ORF">VCS650_LOCUS7163</name>
</gene>
<dbReference type="PANTHER" id="PTHR12320">
    <property type="entry name" value="PROTEIN PHOSPHATASE 2C"/>
    <property type="match status" value="1"/>
</dbReference>
<comment type="catalytic activity">
    <reaction evidence="2">
        <text>O-phospho-L-seryl-[protein] + H2O = L-seryl-[protein] + phosphate</text>
        <dbReference type="Rhea" id="RHEA:20629"/>
        <dbReference type="Rhea" id="RHEA-COMP:9863"/>
        <dbReference type="Rhea" id="RHEA-COMP:11604"/>
        <dbReference type="ChEBI" id="CHEBI:15377"/>
        <dbReference type="ChEBI" id="CHEBI:29999"/>
        <dbReference type="ChEBI" id="CHEBI:43474"/>
        <dbReference type="ChEBI" id="CHEBI:83421"/>
        <dbReference type="EC" id="3.1.3.16"/>
    </reaction>
</comment>
<dbReference type="InterPro" id="IPR036457">
    <property type="entry name" value="PPM-type-like_dom_sf"/>
</dbReference>
<dbReference type="GO" id="GO:0005739">
    <property type="term" value="C:mitochondrion"/>
    <property type="evidence" value="ECO:0007669"/>
    <property type="project" value="TreeGrafter"/>
</dbReference>
<evidence type="ECO:0000313" key="4">
    <source>
        <dbReference type="EMBL" id="CAF0860450.1"/>
    </source>
</evidence>
<dbReference type="PANTHER" id="PTHR12320:SF1">
    <property type="entry name" value="PROTEIN PHOSPHATASE PTC7 HOMOLOG"/>
    <property type="match status" value="1"/>
</dbReference>
<dbReference type="SMART" id="SM00332">
    <property type="entry name" value="PP2Cc"/>
    <property type="match status" value="1"/>
</dbReference>
<keyword evidence="2" id="KW-0460">Magnesium</keyword>
<evidence type="ECO:0000313" key="5">
    <source>
        <dbReference type="Proteomes" id="UP000663891"/>
    </source>
</evidence>
<dbReference type="EC" id="3.1.3.16" evidence="2"/>
<proteinExistence type="inferred from homology"/>
<keyword evidence="2" id="KW-0378">Hydrolase</keyword>
<dbReference type="InterPro" id="IPR001932">
    <property type="entry name" value="PPM-type_phosphatase-like_dom"/>
</dbReference>
<keyword evidence="2" id="KW-0479">Metal-binding</keyword>
<reference evidence="4" key="1">
    <citation type="submission" date="2021-02" db="EMBL/GenBank/DDBJ databases">
        <authorList>
            <person name="Nowell W R."/>
        </authorList>
    </citation>
    <scope>NUCLEOTIDE SEQUENCE</scope>
</reference>
<evidence type="ECO:0000259" key="3">
    <source>
        <dbReference type="PROSITE" id="PS51746"/>
    </source>
</evidence>
<dbReference type="Proteomes" id="UP000663891">
    <property type="component" value="Unassembled WGS sequence"/>
</dbReference>
<comment type="similarity">
    <text evidence="1 2">Belongs to the PP2C family.</text>
</comment>
<dbReference type="EMBL" id="CAJNON010000045">
    <property type="protein sequence ID" value="CAF0860450.1"/>
    <property type="molecule type" value="Genomic_DNA"/>
</dbReference>
<comment type="cofactor">
    <cofactor evidence="2">
        <name>Mn(2+)</name>
        <dbReference type="ChEBI" id="CHEBI:29035"/>
    </cofactor>
</comment>